<dbReference type="GO" id="GO:0005886">
    <property type="term" value="C:plasma membrane"/>
    <property type="evidence" value="ECO:0007669"/>
    <property type="project" value="UniProtKB-SubCell"/>
</dbReference>
<dbReference type="Proteomes" id="UP000278542">
    <property type="component" value="Unassembled WGS sequence"/>
</dbReference>
<keyword evidence="3" id="KW-0813">Transport</keyword>
<feature type="transmembrane region" description="Helical" evidence="8">
    <location>
        <begin position="424"/>
        <end position="444"/>
    </location>
</feature>
<sequence length="449" mass="47709">MATSIKTELIYRLDDRPPLPQTLFAALQHLLAMFVAVITPALIICQSLELPAEDTQHIISMSLFASGVASLIQIRTWGPIGSGLLSIQGTSFNFVAPVIAGGLTLRSGGATVEVMMATLFGTLMLGSFTEMILSRVLHLAQKIITPLVSGIVVMIIGLSLIQVGLTSVGGGFAAMQNGTFGSLINLSLAGIVLLVIIVLNIQKNPYLRLSSLVIAMAVGYGLAWWLGLLPESVESSADSIMIPTPLYYGLRIDWGLLLPFILVFLITSLETIGDITATSDVSEQPVSGPLYMKRLKGGVLANGFNSFVSAVFNTFPNSCFGQNNGVIQLTGVASRYVGYFVAGFLVLLGLFPQVSGFVQHIPEPVLGGATLVMFGTIAASGVRIVSRVPLNRRAMMIIALSLGIGLGVSQKPEIFQFMPDWVKSLFSSGIAAGGLTAIVLNFLFPEEKK</sequence>
<feature type="transmembrane region" description="Helical" evidence="8">
    <location>
        <begin position="23"/>
        <end position="45"/>
    </location>
</feature>
<proteinExistence type="inferred from homology"/>
<feature type="transmembrane region" description="Helical" evidence="8">
    <location>
        <begin position="206"/>
        <end position="226"/>
    </location>
</feature>
<evidence type="ECO:0000313" key="9">
    <source>
        <dbReference type="EMBL" id="RKS85810.1"/>
    </source>
</evidence>
<comment type="caution">
    <text evidence="9">The sequence shown here is derived from an EMBL/GenBank/DDBJ whole genome shotgun (WGS) entry which is preliminary data.</text>
</comment>
<evidence type="ECO:0000256" key="3">
    <source>
        <dbReference type="ARBA" id="ARBA00022448"/>
    </source>
</evidence>
<dbReference type="NCBIfam" id="TIGR00801">
    <property type="entry name" value="ncs2"/>
    <property type="match status" value="1"/>
</dbReference>
<feature type="transmembrane region" description="Helical" evidence="8">
    <location>
        <begin position="114"/>
        <end position="133"/>
    </location>
</feature>
<dbReference type="PANTHER" id="PTHR42810:SF2">
    <property type="entry name" value="PURINE PERMEASE C1399.01C-RELATED"/>
    <property type="match status" value="1"/>
</dbReference>
<feature type="transmembrane region" description="Helical" evidence="8">
    <location>
        <begin position="364"/>
        <end position="382"/>
    </location>
</feature>
<dbReference type="InterPro" id="IPR006042">
    <property type="entry name" value="Xan_ur_permease"/>
</dbReference>
<feature type="transmembrane region" description="Helical" evidence="8">
    <location>
        <begin position="394"/>
        <end position="412"/>
    </location>
</feature>
<dbReference type="NCBIfam" id="NF037981">
    <property type="entry name" value="NCS2_1"/>
    <property type="match status" value="1"/>
</dbReference>
<protein>
    <submittedName>
        <fullName evidence="9">Xanthine permease XanP</fullName>
    </submittedName>
</protein>
<keyword evidence="7 8" id="KW-0472">Membrane</keyword>
<dbReference type="AlphaFoldDB" id="A0A495RER6"/>
<feature type="transmembrane region" description="Helical" evidence="8">
    <location>
        <begin position="180"/>
        <end position="199"/>
    </location>
</feature>
<keyword evidence="6 8" id="KW-1133">Transmembrane helix</keyword>
<name>A0A495RER6_9GAMM</name>
<dbReference type="GO" id="GO:0042907">
    <property type="term" value="F:xanthine transmembrane transporter activity"/>
    <property type="evidence" value="ECO:0007669"/>
    <property type="project" value="TreeGrafter"/>
</dbReference>
<evidence type="ECO:0000256" key="7">
    <source>
        <dbReference type="ARBA" id="ARBA00023136"/>
    </source>
</evidence>
<organism evidence="9 10">
    <name type="scientific">Orbus hercynius</name>
    <dbReference type="NCBI Taxonomy" id="593135"/>
    <lineage>
        <taxon>Bacteria</taxon>
        <taxon>Pseudomonadati</taxon>
        <taxon>Pseudomonadota</taxon>
        <taxon>Gammaproteobacteria</taxon>
        <taxon>Orbales</taxon>
        <taxon>Orbaceae</taxon>
        <taxon>Orbus</taxon>
    </lineage>
</organism>
<keyword evidence="10" id="KW-1185">Reference proteome</keyword>
<dbReference type="Pfam" id="PF00860">
    <property type="entry name" value="Xan_ur_permease"/>
    <property type="match status" value="1"/>
</dbReference>
<comment type="similarity">
    <text evidence="2">Belongs to the nucleobase:cation symporter-2 (NCS2) (TC 2.A.40) family.</text>
</comment>
<dbReference type="EMBL" id="RBWY01000002">
    <property type="protein sequence ID" value="RKS85810.1"/>
    <property type="molecule type" value="Genomic_DNA"/>
</dbReference>
<evidence type="ECO:0000256" key="8">
    <source>
        <dbReference type="SAM" id="Phobius"/>
    </source>
</evidence>
<comment type="subcellular location">
    <subcellularLocation>
        <location evidence="1">Cell membrane</location>
        <topology evidence="1">Multi-pass membrane protein</topology>
    </subcellularLocation>
</comment>
<keyword evidence="4" id="KW-1003">Cell membrane</keyword>
<dbReference type="RefSeq" id="WP_121144904.1">
    <property type="nucleotide sequence ID" value="NZ_RBWY01000002.1"/>
</dbReference>
<dbReference type="InterPro" id="IPR017588">
    <property type="entry name" value="UacT-like"/>
</dbReference>
<evidence type="ECO:0000256" key="1">
    <source>
        <dbReference type="ARBA" id="ARBA00004651"/>
    </source>
</evidence>
<keyword evidence="5 8" id="KW-0812">Transmembrane</keyword>
<feature type="transmembrane region" description="Helical" evidence="8">
    <location>
        <begin position="246"/>
        <end position="266"/>
    </location>
</feature>
<reference evidence="9 10" key="1">
    <citation type="submission" date="2018-10" db="EMBL/GenBank/DDBJ databases">
        <title>Genomic Encyclopedia of Type Strains, Phase IV (KMG-IV): sequencing the most valuable type-strain genomes for metagenomic binning, comparative biology and taxonomic classification.</title>
        <authorList>
            <person name="Goeker M."/>
        </authorList>
    </citation>
    <scope>NUCLEOTIDE SEQUENCE [LARGE SCALE GENOMIC DNA]</scope>
    <source>
        <strain evidence="9 10">DSM 22228</strain>
    </source>
</reference>
<dbReference type="OrthoDB" id="9805749at2"/>
<accession>A0A495RER6</accession>
<feature type="transmembrane region" description="Helical" evidence="8">
    <location>
        <begin position="145"/>
        <end position="168"/>
    </location>
</feature>
<evidence type="ECO:0000256" key="4">
    <source>
        <dbReference type="ARBA" id="ARBA00022475"/>
    </source>
</evidence>
<feature type="transmembrane region" description="Helical" evidence="8">
    <location>
        <begin position="57"/>
        <end position="74"/>
    </location>
</feature>
<evidence type="ECO:0000256" key="2">
    <source>
        <dbReference type="ARBA" id="ARBA00008821"/>
    </source>
</evidence>
<dbReference type="PROSITE" id="PS01116">
    <property type="entry name" value="XANTH_URACIL_PERMASE"/>
    <property type="match status" value="1"/>
</dbReference>
<feature type="transmembrane region" description="Helical" evidence="8">
    <location>
        <begin position="336"/>
        <end position="358"/>
    </location>
</feature>
<dbReference type="NCBIfam" id="TIGR03173">
    <property type="entry name" value="pbuX"/>
    <property type="match status" value="1"/>
</dbReference>
<dbReference type="InterPro" id="IPR006043">
    <property type="entry name" value="NCS2"/>
</dbReference>
<dbReference type="PANTHER" id="PTHR42810">
    <property type="entry name" value="PURINE PERMEASE C1399.01C-RELATED"/>
    <property type="match status" value="1"/>
</dbReference>
<evidence type="ECO:0000256" key="5">
    <source>
        <dbReference type="ARBA" id="ARBA00022692"/>
    </source>
</evidence>
<gene>
    <name evidence="9" type="ORF">DES39_1226</name>
</gene>
<evidence type="ECO:0000313" key="10">
    <source>
        <dbReference type="Proteomes" id="UP000278542"/>
    </source>
</evidence>
<evidence type="ECO:0000256" key="6">
    <source>
        <dbReference type="ARBA" id="ARBA00022989"/>
    </source>
</evidence>